<evidence type="ECO:0000313" key="2">
    <source>
        <dbReference type="Proteomes" id="UP000032142"/>
    </source>
</evidence>
<accession>A0A0B0PYE0</accession>
<gene>
    <name evidence="1" type="ORF">F383_16539</name>
</gene>
<organism evidence="1 2">
    <name type="scientific">Gossypium arboreum</name>
    <name type="common">Tree cotton</name>
    <name type="synonym">Gossypium nanking</name>
    <dbReference type="NCBI Taxonomy" id="29729"/>
    <lineage>
        <taxon>Eukaryota</taxon>
        <taxon>Viridiplantae</taxon>
        <taxon>Streptophyta</taxon>
        <taxon>Embryophyta</taxon>
        <taxon>Tracheophyta</taxon>
        <taxon>Spermatophyta</taxon>
        <taxon>Magnoliopsida</taxon>
        <taxon>eudicotyledons</taxon>
        <taxon>Gunneridae</taxon>
        <taxon>Pentapetalae</taxon>
        <taxon>rosids</taxon>
        <taxon>malvids</taxon>
        <taxon>Malvales</taxon>
        <taxon>Malvaceae</taxon>
        <taxon>Malvoideae</taxon>
        <taxon>Gossypium</taxon>
    </lineage>
</organism>
<protein>
    <submittedName>
        <fullName evidence="1">Uncharacterized protein</fullName>
    </submittedName>
</protein>
<dbReference type="EMBL" id="KN445112">
    <property type="protein sequence ID" value="KHG28481.1"/>
    <property type="molecule type" value="Genomic_DNA"/>
</dbReference>
<sequence>MKLIRAELKPQKVNGSS</sequence>
<reference evidence="2" key="1">
    <citation type="submission" date="2014-09" db="EMBL/GenBank/DDBJ databases">
        <authorList>
            <person name="Mudge J."/>
            <person name="Ramaraj T."/>
            <person name="Lindquist I.E."/>
            <person name="Bharti A.K."/>
            <person name="Sundararajan A."/>
            <person name="Cameron C.T."/>
            <person name="Woodward J.E."/>
            <person name="May G.D."/>
            <person name="Brubaker C."/>
            <person name="Broadhvest J."/>
            <person name="Wilkins T.A."/>
        </authorList>
    </citation>
    <scope>NUCLEOTIDE SEQUENCE</scope>
    <source>
        <strain evidence="2">cv. AKA8401</strain>
    </source>
</reference>
<dbReference type="AlphaFoldDB" id="A0A0B0PYE0"/>
<proteinExistence type="predicted"/>
<keyword evidence="2" id="KW-1185">Reference proteome</keyword>
<name>A0A0B0PYE0_GOSAR</name>
<dbReference type="Proteomes" id="UP000032142">
    <property type="component" value="Unassembled WGS sequence"/>
</dbReference>
<evidence type="ECO:0000313" key="1">
    <source>
        <dbReference type="EMBL" id="KHG28481.1"/>
    </source>
</evidence>